<dbReference type="Proteomes" id="UP001172680">
    <property type="component" value="Unassembled WGS sequence"/>
</dbReference>
<gene>
    <name evidence="1" type="ORF">H2199_004975</name>
</gene>
<evidence type="ECO:0000313" key="2">
    <source>
        <dbReference type="Proteomes" id="UP001172680"/>
    </source>
</evidence>
<comment type="caution">
    <text evidence="1">The sequence shown here is derived from an EMBL/GenBank/DDBJ whole genome shotgun (WGS) entry which is preliminary data.</text>
</comment>
<accession>A0ACC2Z2D6</accession>
<reference evidence="1" key="1">
    <citation type="submission" date="2022-10" db="EMBL/GenBank/DDBJ databases">
        <title>Culturing micro-colonial fungi from biological soil crusts in the Mojave desert and describing Neophaeococcomyces mojavensis, and introducing the new genera and species Taxawa tesnikishii.</title>
        <authorList>
            <person name="Kurbessoian T."/>
            <person name="Stajich J.E."/>
        </authorList>
    </citation>
    <scope>NUCLEOTIDE SEQUENCE</scope>
    <source>
        <strain evidence="1">JES_115</strain>
    </source>
</reference>
<evidence type="ECO:0000313" key="1">
    <source>
        <dbReference type="EMBL" id="KAJ9641763.1"/>
    </source>
</evidence>
<proteinExistence type="predicted"/>
<sequence length="432" mass="49025">MVSQPAVYEAPDTRGTDVTESVPSSPPRLPWALRSARTPAVRIPTPLTESQDDEDTETDLPSSIPSIDYSYHVESHSENPSASTSTGEERNEHRTFVPDDREMFYKAAMKVLASTQTCLLNEIIAGNLAKAFRHDTKVHEALQVNQRKSKTRQPCIYHQILIDSNGDSPPLVFYIVRATLPSPRQLLKIIEYLGTYMTNEDPQLCNSIDNAVGHAAISLERSQTGYRRYLAKTDSDPLSLKKKRELRKFCQNMKGWFKDHAAHRHSNYLMNATQAVCRLHFPQFAIERHVIYYIWSADQASVGEVLFHDLGGGYIHTGSGFSHFPAGLSVHSVRSIVESGWNEWTNEAAELSPVLGNLTEETRRVRESGHRELAALNAEIAELHARKTELQAERDSFDETDRDRKEEEELQHMRAYRDELEAVVKLLRERDG</sequence>
<keyword evidence="2" id="KW-1185">Reference proteome</keyword>
<name>A0ACC2Z2D6_9PEZI</name>
<dbReference type="EMBL" id="JAPDRP010000014">
    <property type="protein sequence ID" value="KAJ9641763.1"/>
    <property type="molecule type" value="Genomic_DNA"/>
</dbReference>
<organism evidence="1 2">
    <name type="scientific">Coniosporium tulheliwenetii</name>
    <dbReference type="NCBI Taxonomy" id="3383036"/>
    <lineage>
        <taxon>Eukaryota</taxon>
        <taxon>Fungi</taxon>
        <taxon>Dikarya</taxon>
        <taxon>Ascomycota</taxon>
        <taxon>Pezizomycotina</taxon>
        <taxon>Dothideomycetes</taxon>
        <taxon>Dothideomycetes incertae sedis</taxon>
        <taxon>Coniosporium</taxon>
    </lineage>
</organism>
<protein>
    <submittedName>
        <fullName evidence="1">Uncharacterized protein</fullName>
    </submittedName>
</protein>